<sequence length="67" mass="7668">MSDEAERQLEDTYKTMVKGRKSESAYKVHMALVAILIFQGKYQEAAQGRGRSISKYKLRRCSLGLKL</sequence>
<dbReference type="AlphaFoldDB" id="A0A540LNR8"/>
<comment type="caution">
    <text evidence="1">The sequence shown here is derived from an EMBL/GenBank/DDBJ whole genome shotgun (WGS) entry which is preliminary data.</text>
</comment>
<accession>A0A540LNR8</accession>
<organism evidence="1 2">
    <name type="scientific">Malus baccata</name>
    <name type="common">Siberian crab apple</name>
    <name type="synonym">Pyrus baccata</name>
    <dbReference type="NCBI Taxonomy" id="106549"/>
    <lineage>
        <taxon>Eukaryota</taxon>
        <taxon>Viridiplantae</taxon>
        <taxon>Streptophyta</taxon>
        <taxon>Embryophyta</taxon>
        <taxon>Tracheophyta</taxon>
        <taxon>Spermatophyta</taxon>
        <taxon>Magnoliopsida</taxon>
        <taxon>eudicotyledons</taxon>
        <taxon>Gunneridae</taxon>
        <taxon>Pentapetalae</taxon>
        <taxon>rosids</taxon>
        <taxon>fabids</taxon>
        <taxon>Rosales</taxon>
        <taxon>Rosaceae</taxon>
        <taxon>Amygdaloideae</taxon>
        <taxon>Maleae</taxon>
        <taxon>Malus</taxon>
    </lineage>
</organism>
<dbReference type="Proteomes" id="UP000315295">
    <property type="component" value="Unassembled WGS sequence"/>
</dbReference>
<name>A0A540LNR8_MALBA</name>
<reference evidence="1 2" key="1">
    <citation type="journal article" date="2019" name="G3 (Bethesda)">
        <title>Sequencing of a Wild Apple (Malus baccata) Genome Unravels the Differences Between Cultivated and Wild Apple Species Regarding Disease Resistance and Cold Tolerance.</title>
        <authorList>
            <person name="Chen X."/>
        </authorList>
    </citation>
    <scope>NUCLEOTIDE SEQUENCE [LARGE SCALE GENOMIC DNA]</scope>
    <source>
        <strain evidence="2">cv. Shandingzi</strain>
        <tissue evidence="1">Leaves</tissue>
    </source>
</reference>
<gene>
    <name evidence="1" type="ORF">C1H46_026337</name>
</gene>
<proteinExistence type="predicted"/>
<protein>
    <submittedName>
        <fullName evidence="1">Uncharacterized protein</fullName>
    </submittedName>
</protein>
<evidence type="ECO:0000313" key="2">
    <source>
        <dbReference type="Proteomes" id="UP000315295"/>
    </source>
</evidence>
<keyword evidence="2" id="KW-1185">Reference proteome</keyword>
<dbReference type="EMBL" id="VIEB01000515">
    <property type="protein sequence ID" value="TQD88134.1"/>
    <property type="molecule type" value="Genomic_DNA"/>
</dbReference>
<evidence type="ECO:0000313" key="1">
    <source>
        <dbReference type="EMBL" id="TQD88134.1"/>
    </source>
</evidence>